<dbReference type="AlphaFoldDB" id="A0A5B8U4X1"/>
<gene>
    <name evidence="1" type="ORF">FSW04_11155</name>
</gene>
<dbReference type="EMBL" id="CP042430">
    <property type="protein sequence ID" value="QEC48070.1"/>
    <property type="molecule type" value="Genomic_DNA"/>
</dbReference>
<sequence>MADRMLFIGWGAPVRGREERSLEVFNASMGLYGRLQQEGRIEGFDVALMTPNAELGGFIQLHGTAAQLAAVREDPEFQRMTVDAELCVDGMRLIDGFTNGGVAEQMALYTEAVAMVPQAT</sequence>
<dbReference type="RefSeq" id="WP_146919236.1">
    <property type="nucleotide sequence ID" value="NZ_CP042430.1"/>
</dbReference>
<organism evidence="1 2">
    <name type="scientific">Baekduia soli</name>
    <dbReference type="NCBI Taxonomy" id="496014"/>
    <lineage>
        <taxon>Bacteria</taxon>
        <taxon>Bacillati</taxon>
        <taxon>Actinomycetota</taxon>
        <taxon>Thermoleophilia</taxon>
        <taxon>Solirubrobacterales</taxon>
        <taxon>Baekduiaceae</taxon>
        <taxon>Baekduia</taxon>
    </lineage>
</organism>
<protein>
    <submittedName>
        <fullName evidence="1">Uncharacterized protein</fullName>
    </submittedName>
</protein>
<proteinExistence type="predicted"/>
<evidence type="ECO:0000313" key="1">
    <source>
        <dbReference type="EMBL" id="QEC48070.1"/>
    </source>
</evidence>
<dbReference type="OrthoDB" id="2678460at2"/>
<dbReference type="Proteomes" id="UP000321805">
    <property type="component" value="Chromosome"/>
</dbReference>
<name>A0A5B8U4X1_9ACTN</name>
<keyword evidence="2" id="KW-1185">Reference proteome</keyword>
<reference evidence="1 2" key="1">
    <citation type="journal article" date="2018" name="J. Microbiol.">
        <title>Baekduia soli gen. nov., sp. nov., a novel bacterium isolated from the soil of Baekdu Mountain and proposal of a novel family name, Baekduiaceae fam. nov.</title>
        <authorList>
            <person name="An D.S."/>
            <person name="Siddiqi M.Z."/>
            <person name="Kim K.H."/>
            <person name="Yu H.S."/>
            <person name="Im W.T."/>
        </authorList>
    </citation>
    <scope>NUCLEOTIDE SEQUENCE [LARGE SCALE GENOMIC DNA]</scope>
    <source>
        <strain evidence="1 2">BR7-21</strain>
    </source>
</reference>
<evidence type="ECO:0000313" key="2">
    <source>
        <dbReference type="Proteomes" id="UP000321805"/>
    </source>
</evidence>
<dbReference type="KEGG" id="bsol:FSW04_11155"/>
<accession>A0A5B8U4X1</accession>